<keyword evidence="3" id="KW-1185">Reference proteome</keyword>
<comment type="caution">
    <text evidence="2">The sequence shown here is derived from an EMBL/GenBank/DDBJ whole genome shotgun (WGS) entry which is preliminary data.</text>
</comment>
<dbReference type="OrthoDB" id="7277554at2"/>
<protein>
    <submittedName>
        <fullName evidence="2">DUF885 family protein</fullName>
    </submittedName>
</protein>
<sequence length="567" mass="62458">MMTRRILGFAAMLYAGTAMVPMPALAQAPAAAAAATMPANYPALASLFQDWRRTLLPELADGRADYSPAAMARLGDGLKTYRQRLAAIDRSGWPIAAQTDYKLVEAEMNGLDFDLRVLTPWARDPSFYANVFADWSDVPAHEGPYAHPNINLYEFKYPLNAADARRLTTLLAAVPANLAAAKANLAGGNARDLWKYGSRAFEEQSETLAKLGDGTLVMRTLDGPIPAVMTGASPQLKKAIADARAATDDFARWVAAEAPKKTGATGIGKENYNWYVKNVELLPWDWDAQVALLRRELDRSIAALRIEEVRNRDLPPASPATDPAAFQTLLKARQAKFSQFLADTGLIPDAPWSRTAIANQGMDFVAPDKRNFFDHVTAGDPYPLMSHFTHWIDLARMREAPHASPIRRVPPLFTIYSNRSEGFATAYEEILMHAGLYDDIPHGRELVWIMLANRAARGLASLYVQSNEMNLDQAGKFHAEWTPRGWSDPDSRLVGFEQLLYARQPGYGPSYVTGKLQFDQLLAAVSHADERAGRPFVMRDVIGRVMDAGVIPVPLIEAELVPAAGPR</sequence>
<organism evidence="2 3">
    <name type="scientific">Sandarakinorhabdus fusca</name>
    <dbReference type="NCBI Taxonomy" id="1439888"/>
    <lineage>
        <taxon>Bacteria</taxon>
        <taxon>Pseudomonadati</taxon>
        <taxon>Pseudomonadota</taxon>
        <taxon>Alphaproteobacteria</taxon>
        <taxon>Sphingomonadales</taxon>
        <taxon>Sphingosinicellaceae</taxon>
        <taxon>Sandarakinorhabdus</taxon>
    </lineage>
</organism>
<dbReference type="AlphaFoldDB" id="A0A7C9GPY8"/>
<dbReference type="EMBL" id="WIOL01000004">
    <property type="protein sequence ID" value="MQT17972.1"/>
    <property type="molecule type" value="Genomic_DNA"/>
</dbReference>
<accession>A0A7C9GPY8</accession>
<feature type="chain" id="PRO_5028913529" evidence="1">
    <location>
        <begin position="27"/>
        <end position="567"/>
    </location>
</feature>
<dbReference type="InterPro" id="IPR010281">
    <property type="entry name" value="DUF885"/>
</dbReference>
<feature type="signal peptide" evidence="1">
    <location>
        <begin position="1"/>
        <end position="26"/>
    </location>
</feature>
<evidence type="ECO:0000313" key="3">
    <source>
        <dbReference type="Proteomes" id="UP000481327"/>
    </source>
</evidence>
<reference evidence="2 3" key="1">
    <citation type="submission" date="2019-09" db="EMBL/GenBank/DDBJ databases">
        <title>Polymorphobacter sp. isolated from a lake in China.</title>
        <authorList>
            <person name="Liu Z."/>
        </authorList>
    </citation>
    <scope>NUCLEOTIDE SEQUENCE [LARGE SCALE GENOMIC DNA]</scope>
    <source>
        <strain evidence="2 3">D40P</strain>
    </source>
</reference>
<proteinExistence type="predicted"/>
<evidence type="ECO:0000256" key="1">
    <source>
        <dbReference type="SAM" id="SignalP"/>
    </source>
</evidence>
<dbReference type="Proteomes" id="UP000481327">
    <property type="component" value="Unassembled WGS sequence"/>
</dbReference>
<name>A0A7C9GPY8_9SPHN</name>
<dbReference type="RefSeq" id="WP_152578433.1">
    <property type="nucleotide sequence ID" value="NZ_JAATJI010000001.1"/>
</dbReference>
<dbReference type="Pfam" id="PF05960">
    <property type="entry name" value="DUF885"/>
    <property type="match status" value="1"/>
</dbReference>
<keyword evidence="1" id="KW-0732">Signal</keyword>
<gene>
    <name evidence="2" type="ORF">F3168_11955</name>
</gene>
<evidence type="ECO:0000313" key="2">
    <source>
        <dbReference type="EMBL" id="MQT17972.1"/>
    </source>
</evidence>